<dbReference type="GO" id="GO:0051213">
    <property type="term" value="F:dioxygenase activity"/>
    <property type="evidence" value="ECO:0007669"/>
    <property type="project" value="UniProtKB-KW"/>
</dbReference>
<dbReference type="STRING" id="762376.AXYL_05903"/>
<keyword evidence="5" id="KW-0560">Oxidoreductase</keyword>
<dbReference type="CDD" id="cd08349">
    <property type="entry name" value="BLMA_like"/>
    <property type="match status" value="1"/>
</dbReference>
<dbReference type="SUPFAM" id="SSF54593">
    <property type="entry name" value="Glyoxalase/Bleomycin resistance protein/Dihydroxybiphenyl dioxygenase"/>
    <property type="match status" value="1"/>
</dbReference>
<dbReference type="AlphaFoldDB" id="E3HJG7"/>
<dbReference type="Proteomes" id="UP000006876">
    <property type="component" value="Chromosome"/>
</dbReference>
<dbReference type="PROSITE" id="PS51819">
    <property type="entry name" value="VOC"/>
    <property type="match status" value="1"/>
</dbReference>
<dbReference type="InterPro" id="IPR000335">
    <property type="entry name" value="Bleomycin-R"/>
</dbReference>
<dbReference type="GO" id="GO:0046677">
    <property type="term" value="P:response to antibiotic"/>
    <property type="evidence" value="ECO:0007669"/>
    <property type="project" value="UniProtKB-KW"/>
</dbReference>
<evidence type="ECO:0000256" key="2">
    <source>
        <dbReference type="ARBA" id="ARBA00021572"/>
    </source>
</evidence>
<dbReference type="eggNOG" id="COG0346">
    <property type="taxonomic scope" value="Bacteria"/>
</dbReference>
<evidence type="ECO:0000313" key="5">
    <source>
        <dbReference type="EMBL" id="ADP19199.1"/>
    </source>
</evidence>
<evidence type="ECO:0000256" key="3">
    <source>
        <dbReference type="ARBA" id="ARBA00023251"/>
    </source>
</evidence>
<evidence type="ECO:0000259" key="4">
    <source>
        <dbReference type="PROSITE" id="PS51819"/>
    </source>
</evidence>
<dbReference type="Pfam" id="PF19581">
    <property type="entry name" value="Glyoxalase_7"/>
    <property type="match status" value="1"/>
</dbReference>
<dbReference type="HOGENOM" id="CLU_121379_0_0_4"/>
<reference evidence="5 6" key="1">
    <citation type="journal article" date="2011" name="J. Bacteriol.">
        <title>Complete genome sequence of the haloaromatic acid-degrading bacterium Achromobacter xylosoxidans A8.</title>
        <authorList>
            <person name="Strnad H."/>
            <person name="Ridl J."/>
            <person name="Paces J."/>
            <person name="Kolar M."/>
            <person name="Vlcek C."/>
            <person name="Paces V."/>
        </authorList>
    </citation>
    <scope>NUCLEOTIDE SEQUENCE [LARGE SCALE GENOMIC DNA]</scope>
    <source>
        <strain evidence="5 6">A8</strain>
    </source>
</reference>
<dbReference type="KEGG" id="axy:AXYL_05903"/>
<evidence type="ECO:0000313" key="6">
    <source>
        <dbReference type="Proteomes" id="UP000006876"/>
    </source>
</evidence>
<keyword evidence="5" id="KW-0223">Dioxygenase</keyword>
<evidence type="ECO:0000256" key="1">
    <source>
        <dbReference type="ARBA" id="ARBA00011051"/>
    </source>
</evidence>
<name>E3HJG7_ACHXA</name>
<sequence>MLMVLHLSPRAVMHLQAAIPILRIFSVEKAREFYLDFLGFEWDWEHRFEPGMPLYAQVHRGDLTLHLSEHHGDATPGSAVFVRMRGVDEFHAEVNAKGYGYMRPGVEEMPWGRVMAVIDPFGNRLSFCESSDQTP</sequence>
<gene>
    <name evidence="5" type="ordered locus">AXYL_05903</name>
</gene>
<dbReference type="Gene3D" id="3.10.180.10">
    <property type="entry name" value="2,3-Dihydroxybiphenyl 1,2-Dioxygenase, domain 1"/>
    <property type="match status" value="1"/>
</dbReference>
<accession>E3HJG7</accession>
<comment type="similarity">
    <text evidence="1">Belongs to the bleomycin resistance protein family.</text>
</comment>
<protein>
    <recommendedName>
        <fullName evidence="2">Bleomycin resistance protein</fullName>
    </recommendedName>
</protein>
<organism evidence="5 6">
    <name type="scientific">Achromobacter xylosoxidans (strain A8)</name>
    <dbReference type="NCBI Taxonomy" id="762376"/>
    <lineage>
        <taxon>Bacteria</taxon>
        <taxon>Pseudomonadati</taxon>
        <taxon>Pseudomonadota</taxon>
        <taxon>Betaproteobacteria</taxon>
        <taxon>Burkholderiales</taxon>
        <taxon>Alcaligenaceae</taxon>
        <taxon>Achromobacter</taxon>
    </lineage>
</organism>
<dbReference type="InterPro" id="IPR029068">
    <property type="entry name" value="Glyas_Bleomycin-R_OHBP_Dase"/>
</dbReference>
<proteinExistence type="inferred from homology"/>
<dbReference type="InterPro" id="IPR037523">
    <property type="entry name" value="VOC_core"/>
</dbReference>
<dbReference type="EMBL" id="CP002287">
    <property type="protein sequence ID" value="ADP19199.1"/>
    <property type="molecule type" value="Genomic_DNA"/>
</dbReference>
<keyword evidence="3" id="KW-0046">Antibiotic resistance</keyword>
<feature type="domain" description="VOC" evidence="4">
    <location>
        <begin position="16"/>
        <end position="130"/>
    </location>
</feature>